<dbReference type="AlphaFoldDB" id="A0A7K1V1W0"/>
<accession>A0A7K1V1W0</accession>
<name>A0A7K1V1W0_9NOCA</name>
<dbReference type="Pfam" id="PF10604">
    <property type="entry name" value="Polyketide_cyc2"/>
    <property type="match status" value="1"/>
</dbReference>
<organism evidence="1 2">
    <name type="scientific">Nocardia terrae</name>
    <dbReference type="NCBI Taxonomy" id="2675851"/>
    <lineage>
        <taxon>Bacteria</taxon>
        <taxon>Bacillati</taxon>
        <taxon>Actinomycetota</taxon>
        <taxon>Actinomycetes</taxon>
        <taxon>Mycobacteriales</taxon>
        <taxon>Nocardiaceae</taxon>
        <taxon>Nocardia</taxon>
    </lineage>
</organism>
<gene>
    <name evidence="1" type="ORF">GPX89_25510</name>
</gene>
<dbReference type="Proteomes" id="UP000466794">
    <property type="component" value="Unassembled WGS sequence"/>
</dbReference>
<dbReference type="InterPro" id="IPR019587">
    <property type="entry name" value="Polyketide_cyclase/dehydratase"/>
</dbReference>
<dbReference type="Gene3D" id="3.30.530.20">
    <property type="match status" value="1"/>
</dbReference>
<dbReference type="SUPFAM" id="SSF55961">
    <property type="entry name" value="Bet v1-like"/>
    <property type="match status" value="1"/>
</dbReference>
<sequence length="142" mass="15277">MLEVTSETTADRVRTWTALTAVTDWPHWTASMTTVEPLDSGPLGPGSRVRIKQPGMPALVWTITDFREGVEFTWAAASPGIRTVAGHRLDPTPEGGTRITLAIDQSGALAPLVRALTGRRTERYVRMEAAGLAAAAERALPD</sequence>
<proteinExistence type="predicted"/>
<dbReference type="RefSeq" id="WP_198347589.1">
    <property type="nucleotide sequence ID" value="NZ_WRPP01000005.1"/>
</dbReference>
<dbReference type="EMBL" id="WRPP01000005">
    <property type="protein sequence ID" value="MVU80595.1"/>
    <property type="molecule type" value="Genomic_DNA"/>
</dbReference>
<keyword evidence="2" id="KW-1185">Reference proteome</keyword>
<evidence type="ECO:0000313" key="1">
    <source>
        <dbReference type="EMBL" id="MVU80595.1"/>
    </source>
</evidence>
<dbReference type="InterPro" id="IPR023393">
    <property type="entry name" value="START-like_dom_sf"/>
</dbReference>
<reference evidence="1 2" key="1">
    <citation type="submission" date="2019-12" db="EMBL/GenBank/DDBJ databases">
        <title>Nocardia sp. nov. ET3-3 isolated from soil.</title>
        <authorList>
            <person name="Kanchanasin P."/>
            <person name="Tanasupawat S."/>
            <person name="Yuki M."/>
            <person name="Kudo T."/>
        </authorList>
    </citation>
    <scope>NUCLEOTIDE SEQUENCE [LARGE SCALE GENOMIC DNA]</scope>
    <source>
        <strain evidence="1 2">ET3-3</strain>
    </source>
</reference>
<comment type="caution">
    <text evidence="1">The sequence shown here is derived from an EMBL/GenBank/DDBJ whole genome shotgun (WGS) entry which is preliminary data.</text>
</comment>
<evidence type="ECO:0000313" key="2">
    <source>
        <dbReference type="Proteomes" id="UP000466794"/>
    </source>
</evidence>
<protein>
    <submittedName>
        <fullName evidence="1">Polyketide cyclase</fullName>
    </submittedName>
</protein>